<organism evidence="2 3">
    <name type="scientific">Oryzomicrobium terrae</name>
    <dbReference type="NCBI Taxonomy" id="1735038"/>
    <lineage>
        <taxon>Bacteria</taxon>
        <taxon>Pseudomonadati</taxon>
        <taxon>Pseudomonadota</taxon>
        <taxon>Betaproteobacteria</taxon>
        <taxon>Rhodocyclales</taxon>
        <taxon>Rhodocyclaceae</taxon>
        <taxon>Oryzomicrobium</taxon>
    </lineage>
</organism>
<dbReference type="InterPro" id="IPR011008">
    <property type="entry name" value="Dimeric_a/b-barrel"/>
</dbReference>
<dbReference type="PANTHER" id="PTHR41521:SF4">
    <property type="entry name" value="BLR0684 PROTEIN"/>
    <property type="match status" value="1"/>
</dbReference>
<dbReference type="Proteomes" id="UP000323671">
    <property type="component" value="Chromosome"/>
</dbReference>
<proteinExistence type="predicted"/>
<protein>
    <recommendedName>
        <fullName evidence="1">DUF1330 domain-containing protein</fullName>
    </recommendedName>
</protein>
<evidence type="ECO:0000313" key="3">
    <source>
        <dbReference type="Proteomes" id="UP000323671"/>
    </source>
</evidence>
<dbReference type="AlphaFoldDB" id="A0A5C1EBP3"/>
<evidence type="ECO:0000259" key="1">
    <source>
        <dbReference type="Pfam" id="PF07045"/>
    </source>
</evidence>
<dbReference type="Pfam" id="PF07045">
    <property type="entry name" value="DUF1330"/>
    <property type="match status" value="1"/>
</dbReference>
<accession>A0A5C1EBP3</accession>
<evidence type="ECO:0000313" key="2">
    <source>
        <dbReference type="EMBL" id="QEL66421.1"/>
    </source>
</evidence>
<keyword evidence="3" id="KW-1185">Reference proteome</keyword>
<dbReference type="RefSeq" id="WP_054621533.1">
    <property type="nucleotide sequence ID" value="NZ_CP022579.1"/>
</dbReference>
<dbReference type="InterPro" id="IPR010753">
    <property type="entry name" value="DUF1330"/>
</dbReference>
<sequence length="95" mass="10387">MSYAYVIGHITVKDPARWADYRRQVPNTLAPWGGELVFRGERLTDLAGQQPHGDVVVIRFPDPAALAAWHASPAYQALIPLRTAAADVVLTSYGT</sequence>
<dbReference type="SUPFAM" id="SSF54909">
    <property type="entry name" value="Dimeric alpha+beta barrel"/>
    <property type="match status" value="1"/>
</dbReference>
<reference evidence="2 3" key="1">
    <citation type="submission" date="2017-07" db="EMBL/GenBank/DDBJ databases">
        <title>Complete genome sequence of Oryzomicrobium terrae TPP412.</title>
        <authorList>
            <person name="Chiu L.-W."/>
            <person name="Lo K.-J."/>
            <person name="Tsai Y.-M."/>
            <person name="Lin S.-S."/>
            <person name="Kuo C.-H."/>
            <person name="Liu C.-T."/>
        </authorList>
    </citation>
    <scope>NUCLEOTIDE SEQUENCE [LARGE SCALE GENOMIC DNA]</scope>
    <source>
        <strain evidence="2 3">TPP412</strain>
    </source>
</reference>
<dbReference type="Gene3D" id="3.30.70.100">
    <property type="match status" value="1"/>
</dbReference>
<dbReference type="PANTHER" id="PTHR41521">
    <property type="match status" value="1"/>
</dbReference>
<name>A0A5C1EBP3_9RHOO</name>
<gene>
    <name evidence="2" type="ORF">OTERR_29450</name>
</gene>
<feature type="domain" description="DUF1330" evidence="1">
    <location>
        <begin position="4"/>
        <end position="89"/>
    </location>
</feature>
<dbReference type="KEGG" id="otr:OTERR_29450"/>
<dbReference type="EMBL" id="CP022579">
    <property type="protein sequence ID" value="QEL66421.1"/>
    <property type="molecule type" value="Genomic_DNA"/>
</dbReference>